<dbReference type="CDD" id="cd13138">
    <property type="entry name" value="MATE_yoeA_like"/>
    <property type="match status" value="1"/>
</dbReference>
<feature type="transmembrane region" description="Helical" evidence="7">
    <location>
        <begin position="101"/>
        <end position="120"/>
    </location>
</feature>
<feature type="transmembrane region" description="Helical" evidence="7">
    <location>
        <begin position="198"/>
        <end position="219"/>
    </location>
</feature>
<comment type="subcellular location">
    <subcellularLocation>
        <location evidence="1">Cell membrane</location>
        <topology evidence="1">Multi-pass membrane protein</topology>
    </subcellularLocation>
</comment>
<dbReference type="AlphaFoldDB" id="A0A6N7J0G4"/>
<keyword evidence="6 7" id="KW-0472">Membrane</keyword>
<feature type="transmembrane region" description="Helical" evidence="7">
    <location>
        <begin position="64"/>
        <end position="89"/>
    </location>
</feature>
<dbReference type="InterPro" id="IPR052031">
    <property type="entry name" value="Membrane_Transporter-Flippase"/>
</dbReference>
<evidence type="ECO:0000256" key="7">
    <source>
        <dbReference type="SAM" id="Phobius"/>
    </source>
</evidence>
<accession>A0A6N7J0G4</accession>
<evidence type="ECO:0000313" key="9">
    <source>
        <dbReference type="Proteomes" id="UP000460257"/>
    </source>
</evidence>
<dbReference type="Proteomes" id="UP000460257">
    <property type="component" value="Unassembled WGS sequence"/>
</dbReference>
<feature type="transmembrane region" description="Helical" evidence="7">
    <location>
        <begin position="418"/>
        <end position="440"/>
    </location>
</feature>
<organism evidence="8 9">
    <name type="scientific">Candidatus Weimeria bifida</name>
    <dbReference type="NCBI Taxonomy" id="2599074"/>
    <lineage>
        <taxon>Bacteria</taxon>
        <taxon>Bacillati</taxon>
        <taxon>Bacillota</taxon>
        <taxon>Clostridia</taxon>
        <taxon>Lachnospirales</taxon>
        <taxon>Lachnospiraceae</taxon>
        <taxon>Candidatus Weimeria</taxon>
    </lineage>
</organism>
<dbReference type="GO" id="GO:0015297">
    <property type="term" value="F:antiporter activity"/>
    <property type="evidence" value="ECO:0007669"/>
    <property type="project" value="InterPro"/>
</dbReference>
<gene>
    <name evidence="8" type="ORF">FRC54_04020</name>
</gene>
<evidence type="ECO:0000256" key="4">
    <source>
        <dbReference type="ARBA" id="ARBA00022692"/>
    </source>
</evidence>
<evidence type="ECO:0000313" key="8">
    <source>
        <dbReference type="EMBL" id="MQN01107.1"/>
    </source>
</evidence>
<comment type="caution">
    <text evidence="8">The sequence shown here is derived from an EMBL/GenBank/DDBJ whole genome shotgun (WGS) entry which is preliminary data.</text>
</comment>
<name>A0A6N7J0G4_9FIRM</name>
<reference evidence="8" key="1">
    <citation type="journal article" date="2020" name="Appl. Environ. Microbiol.">
        <title>Medium-Chain Fatty Acid Synthesis by 'Candidatus Weimeria bifida' gen. nov., sp. nov., and 'Candidatus Pseudoramibacter fermentans' sp. nov.</title>
        <authorList>
            <person name="Scarborough M.J."/>
            <person name="Myers K.S."/>
            <person name="Donohue T.J."/>
            <person name="Noguera D.R."/>
        </authorList>
    </citation>
    <scope>NUCLEOTIDE SEQUENCE</scope>
    <source>
        <strain evidence="8">LCO1.1</strain>
    </source>
</reference>
<evidence type="ECO:0000256" key="5">
    <source>
        <dbReference type="ARBA" id="ARBA00022989"/>
    </source>
</evidence>
<dbReference type="GO" id="GO:0005886">
    <property type="term" value="C:plasma membrane"/>
    <property type="evidence" value="ECO:0007669"/>
    <property type="project" value="UniProtKB-SubCell"/>
</dbReference>
<feature type="transmembrane region" description="Helical" evidence="7">
    <location>
        <begin position="288"/>
        <end position="308"/>
    </location>
</feature>
<feature type="transmembrane region" description="Helical" evidence="7">
    <location>
        <begin position="239"/>
        <end position="268"/>
    </location>
</feature>
<feature type="transmembrane region" description="Helical" evidence="7">
    <location>
        <begin position="172"/>
        <end position="192"/>
    </location>
</feature>
<feature type="transmembrane region" description="Helical" evidence="7">
    <location>
        <begin position="20"/>
        <end position="37"/>
    </location>
</feature>
<dbReference type="EMBL" id="VOGC01000003">
    <property type="protein sequence ID" value="MQN01107.1"/>
    <property type="molecule type" value="Genomic_DNA"/>
</dbReference>
<keyword evidence="9" id="KW-1185">Reference proteome</keyword>
<keyword evidence="2" id="KW-0813">Transport</keyword>
<dbReference type="Pfam" id="PF01554">
    <property type="entry name" value="MatE"/>
    <property type="match status" value="2"/>
</dbReference>
<proteinExistence type="predicted"/>
<evidence type="ECO:0000256" key="6">
    <source>
        <dbReference type="ARBA" id="ARBA00023136"/>
    </source>
</evidence>
<dbReference type="PANTHER" id="PTHR43549:SF3">
    <property type="entry name" value="MULTIDRUG RESISTANCE PROTEIN YPNP-RELATED"/>
    <property type="match status" value="1"/>
</dbReference>
<protein>
    <submittedName>
        <fullName evidence="8">MATE family efflux transporter</fullName>
    </submittedName>
</protein>
<evidence type="ECO:0000256" key="3">
    <source>
        <dbReference type="ARBA" id="ARBA00022475"/>
    </source>
</evidence>
<feature type="transmembrane region" description="Helical" evidence="7">
    <location>
        <begin position="140"/>
        <end position="165"/>
    </location>
</feature>
<dbReference type="PIRSF" id="PIRSF006603">
    <property type="entry name" value="DinF"/>
    <property type="match status" value="1"/>
</dbReference>
<dbReference type="InterPro" id="IPR002528">
    <property type="entry name" value="MATE_fam"/>
</dbReference>
<dbReference type="NCBIfam" id="TIGR00797">
    <property type="entry name" value="matE"/>
    <property type="match status" value="1"/>
</dbReference>
<evidence type="ECO:0000256" key="1">
    <source>
        <dbReference type="ARBA" id="ARBA00004651"/>
    </source>
</evidence>
<keyword evidence="5 7" id="KW-1133">Transmembrane helix</keyword>
<sequence length="454" mass="49738">MEKSSENKNQIVNGVIWKQILIFFFPILVGAVFQTLYNTVDAVVVGRFSGKTALASVGGSSGQIVNFIFSFFMGLSSGATVVIAQAYGAEDHKRVDEALHTAYSFALTGGIVLGVLGVIFSDPLLMLLQTPKDLFVQSEIYVRLLLGGLVFTLIYNVGSAILRAIGDSRRPLYILIVCCVLNIVLDLLFVAVFHLGVFGAGFATVISQTVSAILITWLLMKKTPGMALSLRRLHMNKSILKKILQIGLPTAISGSMFSISNMILQTAINHMGSNTVAAWTAYGRIDAFWWMIDQAFCISITTFVGQNYGADKPDRIKKGIAEVIVMEAVLAVAIGILVVNAAPILLSFFTKSKSVIEIGATISHEIAPFYWTFIVSEILSSSLRAENYVMVTTITNLLGICLFRIIWVHFMASTGAAHLLYCYPISYVITSVFVLIYFAYRQPKIFKKMARKAA</sequence>
<dbReference type="GO" id="GO:0042910">
    <property type="term" value="F:xenobiotic transmembrane transporter activity"/>
    <property type="evidence" value="ECO:0007669"/>
    <property type="project" value="InterPro"/>
</dbReference>
<dbReference type="InterPro" id="IPR048279">
    <property type="entry name" value="MdtK-like"/>
</dbReference>
<dbReference type="PANTHER" id="PTHR43549">
    <property type="entry name" value="MULTIDRUG RESISTANCE PROTEIN YPNP-RELATED"/>
    <property type="match status" value="1"/>
</dbReference>
<evidence type="ECO:0000256" key="2">
    <source>
        <dbReference type="ARBA" id="ARBA00022448"/>
    </source>
</evidence>
<feature type="transmembrane region" description="Helical" evidence="7">
    <location>
        <begin position="320"/>
        <end position="349"/>
    </location>
</feature>
<feature type="transmembrane region" description="Helical" evidence="7">
    <location>
        <begin position="355"/>
        <end position="376"/>
    </location>
</feature>
<keyword evidence="4 7" id="KW-0812">Transmembrane</keyword>
<keyword evidence="3" id="KW-1003">Cell membrane</keyword>
<feature type="transmembrane region" description="Helical" evidence="7">
    <location>
        <begin position="388"/>
        <end position="412"/>
    </location>
</feature>